<dbReference type="EMBL" id="HBIZ01057427">
    <property type="protein sequence ID" value="CAE0783550.1"/>
    <property type="molecule type" value="Transcribed_RNA"/>
</dbReference>
<feature type="region of interest" description="Disordered" evidence="1">
    <location>
        <begin position="1"/>
        <end position="30"/>
    </location>
</feature>
<reference evidence="2" key="1">
    <citation type="submission" date="2021-01" db="EMBL/GenBank/DDBJ databases">
        <authorList>
            <person name="Corre E."/>
            <person name="Pelletier E."/>
            <person name="Niang G."/>
            <person name="Scheremetjew M."/>
            <person name="Finn R."/>
            <person name="Kale V."/>
            <person name="Holt S."/>
            <person name="Cochrane G."/>
            <person name="Meng A."/>
            <person name="Brown T."/>
            <person name="Cohen L."/>
        </authorList>
    </citation>
    <scope>NUCLEOTIDE SEQUENCE</scope>
    <source>
        <strain evidence="2">CCMP645</strain>
    </source>
</reference>
<accession>A0A7S4C0X2</accession>
<proteinExistence type="predicted"/>
<organism evidence="2">
    <name type="scientific">Chrysotila carterae</name>
    <name type="common">Marine alga</name>
    <name type="synonym">Syracosphaera carterae</name>
    <dbReference type="NCBI Taxonomy" id="13221"/>
    <lineage>
        <taxon>Eukaryota</taxon>
        <taxon>Haptista</taxon>
        <taxon>Haptophyta</taxon>
        <taxon>Prymnesiophyceae</taxon>
        <taxon>Isochrysidales</taxon>
        <taxon>Isochrysidaceae</taxon>
        <taxon>Chrysotila</taxon>
    </lineage>
</organism>
<sequence>MLGPPRGKREQAQRGKFLAPVGSLPHLTTRSQSKANTRIVLPVVASEPSLPTLGGRKRVAISANRILELSAPKVVDTTGRRVVSASRLSELSLPKALQEQRRRERRRLQAIEQAGSVVVISKSRKALLRKWARAVRTLLFRLRILRLNPDFPLMLADPSVNIAALLNQQGGSQLIGSRSIATPGLLGPRRSSFMRNGHVEFQEPQFHFGLSGKKRAEVPNLLRSGSRRVLQYNGCLVSDFSAFLKLEDNSEDDPEAQRSRVNVPLAEFDWL</sequence>
<dbReference type="AlphaFoldDB" id="A0A7S4C0X2"/>
<protein>
    <submittedName>
        <fullName evidence="2">Uncharacterized protein</fullName>
    </submittedName>
</protein>
<gene>
    <name evidence="2" type="ORF">PCAR00345_LOCUS36254</name>
</gene>
<evidence type="ECO:0000256" key="1">
    <source>
        <dbReference type="SAM" id="MobiDB-lite"/>
    </source>
</evidence>
<evidence type="ECO:0000313" key="2">
    <source>
        <dbReference type="EMBL" id="CAE0783550.1"/>
    </source>
</evidence>
<name>A0A7S4C0X2_CHRCT</name>